<proteinExistence type="predicted"/>
<accession>A0A0L8G9X8</accession>
<dbReference type="AlphaFoldDB" id="A0A0L8G9X8"/>
<protein>
    <submittedName>
        <fullName evidence="2">Uncharacterized protein</fullName>
    </submittedName>
</protein>
<feature type="compositionally biased region" description="Polar residues" evidence="1">
    <location>
        <begin position="33"/>
        <end position="45"/>
    </location>
</feature>
<dbReference type="EMBL" id="KQ423047">
    <property type="protein sequence ID" value="KOF73698.1"/>
    <property type="molecule type" value="Genomic_DNA"/>
</dbReference>
<evidence type="ECO:0000313" key="2">
    <source>
        <dbReference type="EMBL" id="KOF73698.1"/>
    </source>
</evidence>
<gene>
    <name evidence="2" type="ORF">OCBIM_22037496mg</name>
</gene>
<feature type="region of interest" description="Disordered" evidence="1">
    <location>
        <begin position="23"/>
        <end position="45"/>
    </location>
</feature>
<organism evidence="2">
    <name type="scientific">Octopus bimaculoides</name>
    <name type="common">California two-spotted octopus</name>
    <dbReference type="NCBI Taxonomy" id="37653"/>
    <lineage>
        <taxon>Eukaryota</taxon>
        <taxon>Metazoa</taxon>
        <taxon>Spiralia</taxon>
        <taxon>Lophotrochozoa</taxon>
        <taxon>Mollusca</taxon>
        <taxon>Cephalopoda</taxon>
        <taxon>Coleoidea</taxon>
        <taxon>Octopodiformes</taxon>
        <taxon>Octopoda</taxon>
        <taxon>Incirrata</taxon>
        <taxon>Octopodidae</taxon>
        <taxon>Octopus</taxon>
    </lineage>
</organism>
<sequence length="141" mass="15927">MGAILSPLMMKERQKELESLALEDKPLIPPPENQSAKSNTQNKPPILTFSNQTLISILGYHPLMSNLEHQASLSIFQHQPIIEAFQQIRPQMLANLQNHPLIETFHNQPVTSYFGYETLKSPREKSASNIYRSSSTADIVT</sequence>
<evidence type="ECO:0000256" key="1">
    <source>
        <dbReference type="SAM" id="MobiDB-lite"/>
    </source>
</evidence>
<name>A0A0L8G9X8_OCTBM</name>
<reference evidence="2" key="1">
    <citation type="submission" date="2015-07" db="EMBL/GenBank/DDBJ databases">
        <title>MeaNS - Measles Nucleotide Surveillance Program.</title>
        <authorList>
            <person name="Tran T."/>
            <person name="Druce J."/>
        </authorList>
    </citation>
    <scope>NUCLEOTIDE SEQUENCE</scope>
    <source>
        <strain evidence="2">UCB-OBI-ISO-001</strain>
        <tissue evidence="2">Gonad</tissue>
    </source>
</reference>